<evidence type="ECO:0000256" key="4">
    <source>
        <dbReference type="ARBA" id="ARBA00023098"/>
    </source>
</evidence>
<dbReference type="SMART" id="SM00563">
    <property type="entry name" value="PlsC"/>
    <property type="match status" value="1"/>
</dbReference>
<evidence type="ECO:0000313" key="9">
    <source>
        <dbReference type="Proteomes" id="UP001279553"/>
    </source>
</evidence>
<comment type="caution">
    <text evidence="8">The sequence shown here is derived from an EMBL/GenBank/DDBJ whole genome shotgun (WGS) entry which is preliminary data.</text>
</comment>
<feature type="transmembrane region" description="Helical" evidence="6">
    <location>
        <begin position="20"/>
        <end position="41"/>
    </location>
</feature>
<dbReference type="Pfam" id="PF01553">
    <property type="entry name" value="Acyltransferase"/>
    <property type="match status" value="1"/>
</dbReference>
<evidence type="ECO:0000259" key="7">
    <source>
        <dbReference type="SMART" id="SM00563"/>
    </source>
</evidence>
<keyword evidence="2" id="KW-0444">Lipid biosynthesis</keyword>
<dbReference type="RefSeq" id="WP_319613950.1">
    <property type="nucleotide sequence ID" value="NZ_JAWXYB010000018.1"/>
</dbReference>
<keyword evidence="6" id="KW-0472">Membrane</keyword>
<evidence type="ECO:0000313" key="8">
    <source>
        <dbReference type="EMBL" id="MDX5931030.1"/>
    </source>
</evidence>
<keyword evidence="5 8" id="KW-0012">Acyltransferase</keyword>
<sequence>MRRDAGLLSGLGVVATLRMLGRLVVFVVWTLVLLPVQMVLIRLPGAGKQRLPMRYWGGVARIVGLRLDVSGAVAQGDGRPVIFVANHSSWLDIVALGAVLPGCFVAKAEVARWPGINWVAAAGRTIFVSRRHRAAAGERNAMQERLAAGDNLILFPEGTTSDGARVMPFHPTFLALAGDATRPIVQAVTIVYDRMDGLPICRRNRPLVAWYGDMDIASHYAELGRHDWRARIVIDPPLVVAGGRKQLGAALEARIGAVAAQIRQGRDVEAEASSEKS</sequence>
<keyword evidence="6" id="KW-0812">Transmembrane</keyword>
<gene>
    <name evidence="8" type="ORF">SIL87_09665</name>
</gene>
<dbReference type="GO" id="GO:0006654">
    <property type="term" value="P:phosphatidic acid biosynthetic process"/>
    <property type="evidence" value="ECO:0007669"/>
    <property type="project" value="TreeGrafter"/>
</dbReference>
<dbReference type="InterPro" id="IPR002123">
    <property type="entry name" value="Plipid/glycerol_acylTrfase"/>
</dbReference>
<evidence type="ECO:0000256" key="3">
    <source>
        <dbReference type="ARBA" id="ARBA00022679"/>
    </source>
</evidence>
<dbReference type="CDD" id="cd07989">
    <property type="entry name" value="LPLAT_AGPAT-like"/>
    <property type="match status" value="1"/>
</dbReference>
<dbReference type="Proteomes" id="UP001279553">
    <property type="component" value="Unassembled WGS sequence"/>
</dbReference>
<keyword evidence="6" id="KW-1133">Transmembrane helix</keyword>
<protein>
    <submittedName>
        <fullName evidence="8">Lysophospholipid acyltransferase family protein</fullName>
    </submittedName>
</protein>
<evidence type="ECO:0000256" key="1">
    <source>
        <dbReference type="ARBA" id="ARBA00005189"/>
    </source>
</evidence>
<evidence type="ECO:0000256" key="5">
    <source>
        <dbReference type="ARBA" id="ARBA00023315"/>
    </source>
</evidence>
<reference evidence="8 9" key="1">
    <citation type="submission" date="2023-11" db="EMBL/GenBank/DDBJ databases">
        <title>MicrobeMod: A computational toolkit for identifying prokaryotic methylation and restriction-modification with nanopore sequencing.</title>
        <authorList>
            <person name="Crits-Christoph A."/>
            <person name="Kang S.C."/>
            <person name="Lee H."/>
            <person name="Ostrov N."/>
        </authorList>
    </citation>
    <scope>NUCLEOTIDE SEQUENCE [LARGE SCALE GENOMIC DNA]</scope>
    <source>
        <strain evidence="8 9">DSMZ 700</strain>
    </source>
</reference>
<dbReference type="GO" id="GO:0003841">
    <property type="term" value="F:1-acylglycerol-3-phosphate O-acyltransferase activity"/>
    <property type="evidence" value="ECO:0007669"/>
    <property type="project" value="TreeGrafter"/>
</dbReference>
<dbReference type="SUPFAM" id="SSF69593">
    <property type="entry name" value="Glycerol-3-phosphate (1)-acyltransferase"/>
    <property type="match status" value="1"/>
</dbReference>
<dbReference type="EMBL" id="JAWXYB010000018">
    <property type="protein sequence ID" value="MDX5931030.1"/>
    <property type="molecule type" value="Genomic_DNA"/>
</dbReference>
<dbReference type="PANTHER" id="PTHR10434:SF64">
    <property type="entry name" value="1-ACYL-SN-GLYCEROL-3-PHOSPHATE ACYLTRANSFERASE-RELATED"/>
    <property type="match status" value="1"/>
</dbReference>
<accession>A0AAW9DPV2</accession>
<keyword evidence="9" id="KW-1185">Reference proteome</keyword>
<evidence type="ECO:0000256" key="6">
    <source>
        <dbReference type="SAM" id="Phobius"/>
    </source>
</evidence>
<keyword evidence="3" id="KW-0808">Transferase</keyword>
<feature type="domain" description="Phospholipid/glycerol acyltransferase" evidence="7">
    <location>
        <begin position="81"/>
        <end position="193"/>
    </location>
</feature>
<organism evidence="8 9">
    <name type="scientific">Acidiphilium acidophilum</name>
    <name type="common">Thiobacillus acidophilus</name>
    <dbReference type="NCBI Taxonomy" id="76588"/>
    <lineage>
        <taxon>Bacteria</taxon>
        <taxon>Pseudomonadati</taxon>
        <taxon>Pseudomonadota</taxon>
        <taxon>Alphaproteobacteria</taxon>
        <taxon>Acetobacterales</taxon>
        <taxon>Acidocellaceae</taxon>
        <taxon>Acidiphilium</taxon>
    </lineage>
</organism>
<comment type="pathway">
    <text evidence="1">Lipid metabolism.</text>
</comment>
<dbReference type="AlphaFoldDB" id="A0AAW9DPV2"/>
<evidence type="ECO:0000256" key="2">
    <source>
        <dbReference type="ARBA" id="ARBA00022516"/>
    </source>
</evidence>
<keyword evidence="4" id="KW-0443">Lipid metabolism</keyword>
<proteinExistence type="predicted"/>
<dbReference type="PANTHER" id="PTHR10434">
    <property type="entry name" value="1-ACYL-SN-GLYCEROL-3-PHOSPHATE ACYLTRANSFERASE"/>
    <property type="match status" value="1"/>
</dbReference>
<name>A0AAW9DPV2_ACIAO</name>